<dbReference type="AlphaFoldDB" id="A0A9E7DIS8"/>
<protein>
    <recommendedName>
        <fullName evidence="4 12">Ribosomal RNA small subunit methyltransferase E</fullName>
        <ecNumber evidence="3 12">2.1.1.193</ecNumber>
    </recommendedName>
</protein>
<dbReference type="SUPFAM" id="SSF88697">
    <property type="entry name" value="PUA domain-like"/>
    <property type="match status" value="1"/>
</dbReference>
<keyword evidence="15" id="KW-1185">Reference proteome</keyword>
<evidence type="ECO:0000256" key="10">
    <source>
        <dbReference type="ARBA" id="ARBA00025699"/>
    </source>
</evidence>
<dbReference type="SUPFAM" id="SSF75217">
    <property type="entry name" value="alpha/beta knot"/>
    <property type="match status" value="1"/>
</dbReference>
<evidence type="ECO:0000256" key="6">
    <source>
        <dbReference type="ARBA" id="ARBA00022552"/>
    </source>
</evidence>
<evidence type="ECO:0000313" key="15">
    <source>
        <dbReference type="Proteomes" id="UP000831151"/>
    </source>
</evidence>
<comment type="subcellular location">
    <subcellularLocation>
        <location evidence="1 12">Cytoplasm</location>
    </subcellularLocation>
</comment>
<dbReference type="PANTHER" id="PTHR30027:SF3">
    <property type="entry name" value="16S RRNA (URACIL(1498)-N(3))-METHYLTRANSFERASE"/>
    <property type="match status" value="1"/>
</dbReference>
<dbReference type="NCBIfam" id="TIGR00046">
    <property type="entry name" value="RsmE family RNA methyltransferase"/>
    <property type="match status" value="1"/>
</dbReference>
<dbReference type="Gene3D" id="3.40.1280.10">
    <property type="match status" value="1"/>
</dbReference>
<evidence type="ECO:0000256" key="1">
    <source>
        <dbReference type="ARBA" id="ARBA00004496"/>
    </source>
</evidence>
<evidence type="ECO:0000313" key="14">
    <source>
        <dbReference type="EMBL" id="UQK58624.1"/>
    </source>
</evidence>
<sequence>MHRFFAEKRAENLLYLAKEDIKHFKDVLRIKDDEEVEVYIDGAGYIAVLNSYTKDELSLKIISEIKEKYESELKISLFQSLVKSDKMDFIIQKAIEMGVYSIVPIETKRSIVKKKDIKDKKLERYKNIAKAAAMQSKREFIPSVSDAMKLSEAKEILDDFDLVLIAYEDELDNSIKNYDIKDKKNIAIVVGPEGGFDIGEIDELKKFGYKSISLGKRILRAETAPIALLTMLYYEFNGSGLL</sequence>
<evidence type="ECO:0000256" key="4">
    <source>
        <dbReference type="ARBA" id="ARBA00013673"/>
    </source>
</evidence>
<comment type="catalytic activity">
    <reaction evidence="11 12">
        <text>uridine(1498) in 16S rRNA + S-adenosyl-L-methionine = N(3)-methyluridine(1498) in 16S rRNA + S-adenosyl-L-homocysteine + H(+)</text>
        <dbReference type="Rhea" id="RHEA:42920"/>
        <dbReference type="Rhea" id="RHEA-COMP:10283"/>
        <dbReference type="Rhea" id="RHEA-COMP:10284"/>
        <dbReference type="ChEBI" id="CHEBI:15378"/>
        <dbReference type="ChEBI" id="CHEBI:57856"/>
        <dbReference type="ChEBI" id="CHEBI:59789"/>
        <dbReference type="ChEBI" id="CHEBI:65315"/>
        <dbReference type="ChEBI" id="CHEBI:74502"/>
        <dbReference type="EC" id="2.1.1.193"/>
    </reaction>
</comment>
<organism evidence="14 15">
    <name type="scientific">Fenollaria massiliensis</name>
    <dbReference type="NCBI Taxonomy" id="938288"/>
    <lineage>
        <taxon>Bacteria</taxon>
        <taxon>Bacillati</taxon>
        <taxon>Bacillota</taxon>
        <taxon>Clostridia</taxon>
        <taxon>Eubacteriales</taxon>
        <taxon>Fenollaria</taxon>
    </lineage>
</organism>
<evidence type="ECO:0000256" key="8">
    <source>
        <dbReference type="ARBA" id="ARBA00022679"/>
    </source>
</evidence>
<proteinExistence type="inferred from homology"/>
<dbReference type="InterPro" id="IPR029028">
    <property type="entry name" value="Alpha/beta_knot_MTases"/>
</dbReference>
<keyword evidence="8 12" id="KW-0808">Transferase</keyword>
<evidence type="ECO:0000256" key="2">
    <source>
        <dbReference type="ARBA" id="ARBA00005528"/>
    </source>
</evidence>
<accession>A0A9E7DIS8</accession>
<evidence type="ECO:0000256" key="9">
    <source>
        <dbReference type="ARBA" id="ARBA00022691"/>
    </source>
</evidence>
<keyword evidence="6 12" id="KW-0698">rRNA processing</keyword>
<dbReference type="CDD" id="cd18084">
    <property type="entry name" value="RsmE-like"/>
    <property type="match status" value="1"/>
</dbReference>
<dbReference type="KEGG" id="fms:M1R53_05120"/>
<evidence type="ECO:0000259" key="13">
    <source>
        <dbReference type="Pfam" id="PF04452"/>
    </source>
</evidence>
<dbReference type="Pfam" id="PF04452">
    <property type="entry name" value="Methyltrans_RNA"/>
    <property type="match status" value="1"/>
</dbReference>
<gene>
    <name evidence="14" type="ORF">M1R53_05120</name>
</gene>
<dbReference type="Gene3D" id="2.40.240.20">
    <property type="entry name" value="Hypothetical PUA domain-like, domain 1"/>
    <property type="match status" value="1"/>
</dbReference>
<dbReference type="InterPro" id="IPR006700">
    <property type="entry name" value="RsmE"/>
</dbReference>
<keyword evidence="7 12" id="KW-0489">Methyltransferase</keyword>
<feature type="domain" description="Ribosomal RNA small subunit methyltransferase E methyltransferase" evidence="13">
    <location>
        <begin position="70"/>
        <end position="232"/>
    </location>
</feature>
<evidence type="ECO:0000256" key="7">
    <source>
        <dbReference type="ARBA" id="ARBA00022603"/>
    </source>
</evidence>
<reference evidence="14" key="1">
    <citation type="submission" date="2022-04" db="EMBL/GenBank/DDBJ databases">
        <title>Complete genome sequences of Ezakiella coagulans and Fenollaria massiliensis.</title>
        <authorList>
            <person name="France M.T."/>
            <person name="Clifford J."/>
            <person name="Narina S."/>
            <person name="Rutt L."/>
            <person name="Ravel J."/>
        </authorList>
    </citation>
    <scope>NUCLEOTIDE SEQUENCE</scope>
    <source>
        <strain evidence="14">C0061C2</strain>
    </source>
</reference>
<dbReference type="EMBL" id="CP096649">
    <property type="protein sequence ID" value="UQK58624.1"/>
    <property type="molecule type" value="Genomic_DNA"/>
</dbReference>
<evidence type="ECO:0000256" key="5">
    <source>
        <dbReference type="ARBA" id="ARBA00022490"/>
    </source>
</evidence>
<evidence type="ECO:0000256" key="11">
    <source>
        <dbReference type="ARBA" id="ARBA00047944"/>
    </source>
</evidence>
<dbReference type="PANTHER" id="PTHR30027">
    <property type="entry name" value="RIBOSOMAL RNA SMALL SUBUNIT METHYLTRANSFERASE E"/>
    <property type="match status" value="1"/>
</dbReference>
<dbReference type="GO" id="GO:0070042">
    <property type="term" value="F:rRNA (uridine-N3-)-methyltransferase activity"/>
    <property type="evidence" value="ECO:0007669"/>
    <property type="project" value="TreeGrafter"/>
</dbReference>
<comment type="similarity">
    <text evidence="2 12">Belongs to the RNA methyltransferase RsmE family.</text>
</comment>
<evidence type="ECO:0000256" key="3">
    <source>
        <dbReference type="ARBA" id="ARBA00012328"/>
    </source>
</evidence>
<name>A0A9E7DIS8_9FIRM</name>
<keyword evidence="5 12" id="KW-0963">Cytoplasm</keyword>
<dbReference type="InterPro" id="IPR015947">
    <property type="entry name" value="PUA-like_sf"/>
</dbReference>
<evidence type="ECO:0000256" key="12">
    <source>
        <dbReference type="PIRNR" id="PIRNR015601"/>
    </source>
</evidence>
<dbReference type="GO" id="GO:0070475">
    <property type="term" value="P:rRNA base methylation"/>
    <property type="evidence" value="ECO:0007669"/>
    <property type="project" value="TreeGrafter"/>
</dbReference>
<keyword evidence="9 12" id="KW-0949">S-adenosyl-L-methionine</keyword>
<dbReference type="InterPro" id="IPR029026">
    <property type="entry name" value="tRNA_m1G_MTases_N"/>
</dbReference>
<dbReference type="GO" id="GO:0005737">
    <property type="term" value="C:cytoplasm"/>
    <property type="evidence" value="ECO:0007669"/>
    <property type="project" value="UniProtKB-SubCell"/>
</dbReference>
<dbReference type="RefSeq" id="WP_249242219.1">
    <property type="nucleotide sequence ID" value="NZ_CP096649.1"/>
</dbReference>
<dbReference type="Proteomes" id="UP000831151">
    <property type="component" value="Chromosome"/>
</dbReference>
<dbReference type="InterPro" id="IPR046886">
    <property type="entry name" value="RsmE_MTase_dom"/>
</dbReference>
<dbReference type="PIRSF" id="PIRSF015601">
    <property type="entry name" value="MTase_slr0722"/>
    <property type="match status" value="1"/>
</dbReference>
<dbReference type="EC" id="2.1.1.193" evidence="3 12"/>
<comment type="function">
    <text evidence="10 12">Specifically methylates the N3 position of the uracil ring of uridine 1498 (m3U1498) in 16S rRNA. Acts on the fully assembled 30S ribosomal subunit.</text>
</comment>